<name>A0AAN9LLV5_CANGL</name>
<gene>
    <name evidence="1" type="ORF">VNO77_19086</name>
</gene>
<evidence type="ECO:0000313" key="2">
    <source>
        <dbReference type="Proteomes" id="UP001367508"/>
    </source>
</evidence>
<sequence length="148" mass="16974">MWEYQQECETFSPLSLPTTLISETNPSNLGSEKYLFTVQILNSLRILTKESNLMDRISVLDIRSRLQRLIDGNGVKYRSSATRAFKPLYTIPHYDHSKLCSKDIFIWLYLNQGGQSGFSFGSFFSLRIEDRGAFPEHNSTLIPKISSL</sequence>
<evidence type="ECO:0000313" key="1">
    <source>
        <dbReference type="EMBL" id="KAK7338475.1"/>
    </source>
</evidence>
<organism evidence="1 2">
    <name type="scientific">Canavalia gladiata</name>
    <name type="common">Sword bean</name>
    <name type="synonym">Dolichos gladiatus</name>
    <dbReference type="NCBI Taxonomy" id="3824"/>
    <lineage>
        <taxon>Eukaryota</taxon>
        <taxon>Viridiplantae</taxon>
        <taxon>Streptophyta</taxon>
        <taxon>Embryophyta</taxon>
        <taxon>Tracheophyta</taxon>
        <taxon>Spermatophyta</taxon>
        <taxon>Magnoliopsida</taxon>
        <taxon>eudicotyledons</taxon>
        <taxon>Gunneridae</taxon>
        <taxon>Pentapetalae</taxon>
        <taxon>rosids</taxon>
        <taxon>fabids</taxon>
        <taxon>Fabales</taxon>
        <taxon>Fabaceae</taxon>
        <taxon>Papilionoideae</taxon>
        <taxon>50 kb inversion clade</taxon>
        <taxon>NPAAA clade</taxon>
        <taxon>indigoferoid/millettioid clade</taxon>
        <taxon>Phaseoleae</taxon>
        <taxon>Canavalia</taxon>
    </lineage>
</organism>
<dbReference type="Proteomes" id="UP001367508">
    <property type="component" value="Unassembled WGS sequence"/>
</dbReference>
<reference evidence="1 2" key="1">
    <citation type="submission" date="2024-01" db="EMBL/GenBank/DDBJ databases">
        <title>The genomes of 5 underutilized Papilionoideae crops provide insights into root nodulation and disease resistanc.</title>
        <authorList>
            <person name="Jiang F."/>
        </authorList>
    </citation>
    <scope>NUCLEOTIDE SEQUENCE [LARGE SCALE GENOMIC DNA]</scope>
    <source>
        <strain evidence="1">LVBAO_FW01</strain>
        <tissue evidence="1">Leaves</tissue>
    </source>
</reference>
<protein>
    <submittedName>
        <fullName evidence="1">Uncharacterized protein</fullName>
    </submittedName>
</protein>
<dbReference type="AlphaFoldDB" id="A0AAN9LLV5"/>
<comment type="caution">
    <text evidence="1">The sequence shown here is derived from an EMBL/GenBank/DDBJ whole genome shotgun (WGS) entry which is preliminary data.</text>
</comment>
<keyword evidence="2" id="KW-1185">Reference proteome</keyword>
<proteinExistence type="predicted"/>
<accession>A0AAN9LLV5</accession>
<dbReference type="EMBL" id="JAYMYQ010000004">
    <property type="protein sequence ID" value="KAK7338475.1"/>
    <property type="molecule type" value="Genomic_DNA"/>
</dbReference>